<dbReference type="PANTHER" id="PTHR19288:SF46">
    <property type="entry name" value="HALOACID DEHALOGENASE-LIKE HYDROLASE DOMAIN-CONTAINING PROTEIN 2"/>
    <property type="match status" value="1"/>
</dbReference>
<dbReference type="InterPro" id="IPR006357">
    <property type="entry name" value="HAD-SF_hydro_IIA"/>
</dbReference>
<dbReference type="EMBL" id="CP012175">
    <property type="protein sequence ID" value="AKV80522.1"/>
    <property type="molecule type" value="Genomic_DNA"/>
</dbReference>
<organism evidence="1 7">
    <name type="scientific">Metallosphaera sedula</name>
    <dbReference type="NCBI Taxonomy" id="43687"/>
    <lineage>
        <taxon>Archaea</taxon>
        <taxon>Thermoproteota</taxon>
        <taxon>Thermoprotei</taxon>
        <taxon>Sulfolobales</taxon>
        <taxon>Sulfolobaceae</taxon>
        <taxon>Metallosphaera</taxon>
    </lineage>
</organism>
<evidence type="ECO:0000313" key="8">
    <source>
        <dbReference type="Proteomes" id="UP000056255"/>
    </source>
</evidence>
<dbReference type="OrthoDB" id="25155at2157"/>
<dbReference type="Proteomes" id="UP000062398">
    <property type="component" value="Chromosome"/>
</dbReference>
<reference evidence="6 8" key="3">
    <citation type="submission" date="2015-07" db="EMBL/GenBank/DDBJ databases">
        <title>Physiological, transcriptional responses and genome re-sequencing of acid resistant extremely thermoacidophilic Metallosphaera sedula SARC-M1.</title>
        <authorList>
            <person name="Ai C."/>
            <person name="McCarthy S."/>
            <person name="Eckrich V."/>
            <person name="Rudrappa D."/>
            <person name="Qiu G."/>
            <person name="Blum P."/>
        </authorList>
    </citation>
    <scope>NUCLEOTIDE SEQUENCE [LARGE SCALE GENOMIC DNA]</scope>
    <source>
        <strain evidence="6 8">SARC-M1</strain>
    </source>
</reference>
<dbReference type="Proteomes" id="UP000056255">
    <property type="component" value="Chromosome"/>
</dbReference>
<dbReference type="Proteomes" id="UP000029084">
    <property type="component" value="Chromosome"/>
</dbReference>
<dbReference type="GO" id="GO:0005737">
    <property type="term" value="C:cytoplasm"/>
    <property type="evidence" value="ECO:0007669"/>
    <property type="project" value="TreeGrafter"/>
</dbReference>
<dbReference type="EMBL" id="CP012173">
    <property type="protein sequence ID" value="AKV76026.1"/>
    <property type="molecule type" value="Genomic_DNA"/>
</dbReference>
<evidence type="ECO:0000313" key="9">
    <source>
        <dbReference type="Proteomes" id="UP000061362"/>
    </source>
</evidence>
<protein>
    <submittedName>
        <fullName evidence="2">HAD family hydrolase</fullName>
    </submittedName>
    <submittedName>
        <fullName evidence="1">HAD-superfamily hydrolase, subfamily IIA</fullName>
    </submittedName>
</protein>
<dbReference type="PANTHER" id="PTHR19288">
    <property type="entry name" value="4-NITROPHENYLPHOSPHATASE-RELATED"/>
    <property type="match status" value="1"/>
</dbReference>
<evidence type="ECO:0000313" key="11">
    <source>
        <dbReference type="Proteomes" id="UP000062475"/>
    </source>
</evidence>
<evidence type="ECO:0000313" key="5">
    <source>
        <dbReference type="EMBL" id="AKV80522.1"/>
    </source>
</evidence>
<dbReference type="Pfam" id="PF13242">
    <property type="entry name" value="Hydrolase_like"/>
    <property type="match status" value="1"/>
</dbReference>
<dbReference type="InterPro" id="IPR036412">
    <property type="entry name" value="HAD-like_sf"/>
</dbReference>
<dbReference type="EMBL" id="CP012174">
    <property type="protein sequence ID" value="AKV78277.1"/>
    <property type="molecule type" value="Genomic_DNA"/>
</dbReference>
<accession>A0A088E666</accession>
<dbReference type="PIRSF" id="PIRSF000915">
    <property type="entry name" value="PGP-type_phosphatase"/>
    <property type="match status" value="1"/>
</dbReference>
<dbReference type="Proteomes" id="UP000061362">
    <property type="component" value="Chromosome"/>
</dbReference>
<evidence type="ECO:0000313" key="12">
    <source>
        <dbReference type="Proteomes" id="UP000068832"/>
    </source>
</evidence>
<dbReference type="AlphaFoldDB" id="A0A088E666"/>
<dbReference type="EMBL" id="CP008822">
    <property type="protein sequence ID" value="AIM26840.1"/>
    <property type="molecule type" value="Genomic_DNA"/>
</dbReference>
<keyword evidence="1" id="KW-0378">Hydrolase</keyword>
<dbReference type="Proteomes" id="UP000068832">
    <property type="component" value="Chromosome"/>
</dbReference>
<evidence type="ECO:0000313" key="6">
    <source>
        <dbReference type="EMBL" id="AKV82769.1"/>
    </source>
</evidence>
<dbReference type="NCBIfam" id="TIGR01460">
    <property type="entry name" value="HAD-SF-IIA"/>
    <property type="match status" value="1"/>
</dbReference>
<proteinExistence type="predicted"/>
<dbReference type="OMA" id="PPMHRET"/>
<evidence type="ECO:0000313" key="4">
    <source>
        <dbReference type="EMBL" id="AKV78277.1"/>
    </source>
</evidence>
<dbReference type="EMBL" id="CP012172">
    <property type="protein sequence ID" value="AKV73786.1"/>
    <property type="molecule type" value="Genomic_DNA"/>
</dbReference>
<dbReference type="PATRIC" id="fig|43687.5.peg.693"/>
<reference evidence="1 7" key="1">
    <citation type="journal article" date="2014" name="J. Bacteriol.">
        <title>Role of an Archaeal PitA Transporter in the Copper and Arsenic Resistance of Metallosphaera sedula, an Extreme Thermoacidophile.</title>
        <authorList>
            <person name="McCarthy S."/>
            <person name="Ai C."/>
            <person name="Wheaton G."/>
            <person name="Tevatia R."/>
            <person name="Eckrich V."/>
            <person name="Kelly R."/>
            <person name="Blum P."/>
        </authorList>
    </citation>
    <scope>NUCLEOTIDE SEQUENCE [LARGE SCALE GENOMIC DNA]</scope>
    <source>
        <strain evidence="1 7">CuR1</strain>
    </source>
</reference>
<evidence type="ECO:0000313" key="2">
    <source>
        <dbReference type="EMBL" id="AKV73786.1"/>
    </source>
</evidence>
<dbReference type="EMBL" id="CP012176">
    <property type="protein sequence ID" value="AKV82769.1"/>
    <property type="molecule type" value="Genomic_DNA"/>
</dbReference>
<sequence length="263" mass="29072">MVLDYDLIISDVDGVILMEGDPIWDNINSLRQMIEHGKKVILVTNNSGFSRVLLSRQLNYLGLPIEPKDIITSGLAAVLYMKKSWDVKKVFVIGEEGLVEEIRNAGYEVLMTANAEKEIPDVVVLGLDRLVTYDKLSIGMRCIWKGSKFVVTNMDRLWPAKDGLRLGAGALASALIYALKREPDFVAGKPNKWIVEVAMELTGISDLKKVLVIGDQLETDIKMGNELGADTALVLTGISQRADVERTGIRPTFVIKNLSELLS</sequence>
<name>A0A088E666_9CREN</name>
<evidence type="ECO:0000313" key="3">
    <source>
        <dbReference type="EMBL" id="AKV76026.1"/>
    </source>
</evidence>
<evidence type="ECO:0000313" key="1">
    <source>
        <dbReference type="EMBL" id="AIM26840.1"/>
    </source>
</evidence>
<dbReference type="GO" id="GO:0016791">
    <property type="term" value="F:phosphatase activity"/>
    <property type="evidence" value="ECO:0007669"/>
    <property type="project" value="TreeGrafter"/>
</dbReference>
<dbReference type="SUPFAM" id="SSF56784">
    <property type="entry name" value="HAD-like"/>
    <property type="match status" value="1"/>
</dbReference>
<dbReference type="GeneID" id="97614261"/>
<reference evidence="9 10" key="2">
    <citation type="journal article" date="2015" name="Genome Announc.">
        <title>Complete Genome Sequences of Evolved Arsenate-Resistant Metallosphaera sedula Strains.</title>
        <authorList>
            <person name="Ai C."/>
            <person name="McCarthy S."/>
            <person name="Schackwitz W."/>
            <person name="Martin J."/>
            <person name="Lipzen A."/>
            <person name="Blum P."/>
        </authorList>
    </citation>
    <scope>NUCLEOTIDE SEQUENCE [LARGE SCALE GENOMIC DNA]</scope>
    <source>
        <strain evidence="4 10">ARS120-1</strain>
        <strain evidence="5 9">ARS120-2</strain>
        <strain evidence="2 12">ARS50-1</strain>
        <strain evidence="3 11">ARS50-2</strain>
    </source>
</reference>
<dbReference type="Gene3D" id="3.40.50.1000">
    <property type="entry name" value="HAD superfamily/HAD-like"/>
    <property type="match status" value="2"/>
</dbReference>
<evidence type="ECO:0000313" key="7">
    <source>
        <dbReference type="Proteomes" id="UP000029084"/>
    </source>
</evidence>
<dbReference type="InterPro" id="IPR023214">
    <property type="entry name" value="HAD_sf"/>
</dbReference>
<dbReference type="RefSeq" id="WP_012020640.1">
    <property type="nucleotide sequence ID" value="NZ_CP008822.1"/>
</dbReference>
<dbReference type="Proteomes" id="UP000062475">
    <property type="component" value="Chromosome"/>
</dbReference>
<dbReference type="Pfam" id="PF13344">
    <property type="entry name" value="Hydrolase_6"/>
    <property type="match status" value="1"/>
</dbReference>
<evidence type="ECO:0000313" key="10">
    <source>
        <dbReference type="Proteomes" id="UP000062398"/>
    </source>
</evidence>
<gene>
    <name evidence="1" type="ORF">HA72_0678</name>
    <name evidence="2" type="ORF">MsedA_0691</name>
    <name evidence="3" type="ORF">MsedB_0691</name>
    <name evidence="4" type="ORF">MsedC_0690</name>
    <name evidence="5" type="ORF">MsedD_0691</name>
    <name evidence="6" type="ORF">MsedE_0691</name>
</gene>